<keyword evidence="3 4" id="KW-0732">Signal</keyword>
<dbReference type="GO" id="GO:1901982">
    <property type="term" value="F:maltose binding"/>
    <property type="evidence" value="ECO:0007669"/>
    <property type="project" value="TreeGrafter"/>
</dbReference>
<dbReference type="RefSeq" id="WP_373366892.1">
    <property type="nucleotide sequence ID" value="NZ_JACCBL010000001.1"/>
</dbReference>
<evidence type="ECO:0000313" key="6">
    <source>
        <dbReference type="Proteomes" id="UP000182130"/>
    </source>
</evidence>
<evidence type="ECO:0000313" key="5">
    <source>
        <dbReference type="EMBL" id="SDJ33854.1"/>
    </source>
</evidence>
<feature type="chain" id="PRO_5038879577" evidence="4">
    <location>
        <begin position="22"/>
        <end position="438"/>
    </location>
</feature>
<dbReference type="AlphaFoldDB" id="A0A1G8SXF0"/>
<dbReference type="EMBL" id="FNEI01000009">
    <property type="protein sequence ID" value="SDJ33854.1"/>
    <property type="molecule type" value="Genomic_DNA"/>
</dbReference>
<dbReference type="SUPFAM" id="SSF53850">
    <property type="entry name" value="Periplasmic binding protein-like II"/>
    <property type="match status" value="1"/>
</dbReference>
<dbReference type="PROSITE" id="PS51257">
    <property type="entry name" value="PROKAR_LIPOPROTEIN"/>
    <property type="match status" value="1"/>
</dbReference>
<comment type="similarity">
    <text evidence="1">Belongs to the bacterial solute-binding protein 1 family.</text>
</comment>
<keyword evidence="5" id="KW-0762">Sugar transport</keyword>
<dbReference type="STRING" id="1045773.SAMN05216555_109154"/>
<dbReference type="PANTHER" id="PTHR30061">
    <property type="entry name" value="MALTOSE-BINDING PERIPLASMIC PROTEIN"/>
    <property type="match status" value="1"/>
</dbReference>
<dbReference type="GO" id="GO:0055052">
    <property type="term" value="C:ATP-binding cassette (ABC) transporter complex, substrate-binding subunit-containing"/>
    <property type="evidence" value="ECO:0007669"/>
    <property type="project" value="TreeGrafter"/>
</dbReference>
<dbReference type="Proteomes" id="UP000182130">
    <property type="component" value="Unassembled WGS sequence"/>
</dbReference>
<proteinExistence type="inferred from homology"/>
<reference evidence="6" key="1">
    <citation type="submission" date="2016-10" db="EMBL/GenBank/DDBJ databases">
        <authorList>
            <person name="Varghese N."/>
            <person name="Submissions S."/>
        </authorList>
    </citation>
    <scope>NUCLEOTIDE SEQUENCE [LARGE SCALE GENOMIC DNA]</scope>
    <source>
        <strain evidence="6">CGMCC 1.10783</strain>
    </source>
</reference>
<dbReference type="CDD" id="cd14747">
    <property type="entry name" value="PBP2_MalE"/>
    <property type="match status" value="1"/>
</dbReference>
<dbReference type="PANTHER" id="PTHR30061:SF50">
    <property type="entry name" value="MALTOSE_MALTODEXTRIN-BINDING PERIPLASMIC PROTEIN"/>
    <property type="match status" value="1"/>
</dbReference>
<dbReference type="GO" id="GO:0015768">
    <property type="term" value="P:maltose transport"/>
    <property type="evidence" value="ECO:0007669"/>
    <property type="project" value="TreeGrafter"/>
</dbReference>
<sequence length="438" mass="45661">MFKKRAALSAPRMLHPSATKAAAIGLSAALLLTACGRDNGSGSGSTESASPIASGPATGTVTVWAQGAEGTALPALAKEFEAANPGVKVNVTAIPWDAAHNKYQTAIAGGTTPDIAQMGTTWMSDFSDAFEATPSAVDTDDIFPGSVKSTDVGGTKYGVPWYVDANVVFYRSDLAARAGHETFPTDWDGFKSLAKDLQSKAGAKYGVALPAGGADSFQRILPFVWSGGAQLVNKDSTKWTLDTPELAEALNYYNSFFTEGIADKNPATGAGAAESAFVNGSVPMWIGGPSGIGELEKAGGAGFADKYKVALVPKQKSATSFAGGSNLVVFKKSQNRDAAWKFIQWLTQPEIQVKWYKATGDLPASQSAWKDPSLSGDSKLAVFGDQLKDVNSPPSLTTWTQVSAAADTQLEQIVKAGKDPASALKELQSTADTIGTGR</sequence>
<feature type="signal peptide" evidence="4">
    <location>
        <begin position="1"/>
        <end position="21"/>
    </location>
</feature>
<dbReference type="Gene3D" id="3.40.190.10">
    <property type="entry name" value="Periplasmic binding protein-like II"/>
    <property type="match status" value="2"/>
</dbReference>
<keyword evidence="2" id="KW-0813">Transport</keyword>
<name>A0A1G8SXF0_9MICC</name>
<dbReference type="InterPro" id="IPR006059">
    <property type="entry name" value="SBP"/>
</dbReference>
<evidence type="ECO:0000256" key="2">
    <source>
        <dbReference type="ARBA" id="ARBA00022448"/>
    </source>
</evidence>
<protein>
    <submittedName>
        <fullName evidence="5">Multiple sugar transport system substrate-binding protein</fullName>
    </submittedName>
</protein>
<organism evidence="5 6">
    <name type="scientific">Arthrobacter cupressi</name>
    <dbReference type="NCBI Taxonomy" id="1045773"/>
    <lineage>
        <taxon>Bacteria</taxon>
        <taxon>Bacillati</taxon>
        <taxon>Actinomycetota</taxon>
        <taxon>Actinomycetes</taxon>
        <taxon>Micrococcales</taxon>
        <taxon>Micrococcaceae</taxon>
        <taxon>Arthrobacter</taxon>
    </lineage>
</organism>
<evidence type="ECO:0000256" key="1">
    <source>
        <dbReference type="ARBA" id="ARBA00008520"/>
    </source>
</evidence>
<evidence type="ECO:0000256" key="3">
    <source>
        <dbReference type="ARBA" id="ARBA00022729"/>
    </source>
</evidence>
<keyword evidence="6" id="KW-1185">Reference proteome</keyword>
<evidence type="ECO:0000256" key="4">
    <source>
        <dbReference type="SAM" id="SignalP"/>
    </source>
</evidence>
<dbReference type="Pfam" id="PF01547">
    <property type="entry name" value="SBP_bac_1"/>
    <property type="match status" value="1"/>
</dbReference>
<accession>A0A1G8SXF0</accession>
<gene>
    <name evidence="5" type="ORF">SAMN05216555_109154</name>
</gene>
<dbReference type="GO" id="GO:0042956">
    <property type="term" value="P:maltodextrin transmembrane transport"/>
    <property type="evidence" value="ECO:0007669"/>
    <property type="project" value="TreeGrafter"/>
</dbReference>